<dbReference type="Proteomes" id="UP000002039">
    <property type="component" value="Unassembled WGS sequence"/>
</dbReference>
<proteinExistence type="predicted"/>
<dbReference type="EMBL" id="EQ999985">
    <property type="protein sequence ID" value="EEQ85706.2"/>
    <property type="molecule type" value="Genomic_DNA"/>
</dbReference>
<evidence type="ECO:0000313" key="1">
    <source>
        <dbReference type="EMBL" id="EEQ85706.2"/>
    </source>
</evidence>
<evidence type="ECO:0000313" key="2">
    <source>
        <dbReference type="Proteomes" id="UP000002039"/>
    </source>
</evidence>
<name>A0ABP2EQ45_AJEDR</name>
<organism evidence="1 2">
    <name type="scientific">Ajellomyces dermatitidis (strain ER-3 / ATCC MYA-2586)</name>
    <name type="common">Blastomyces dermatitidis</name>
    <dbReference type="NCBI Taxonomy" id="559297"/>
    <lineage>
        <taxon>Eukaryota</taxon>
        <taxon>Fungi</taxon>
        <taxon>Dikarya</taxon>
        <taxon>Ascomycota</taxon>
        <taxon>Pezizomycotina</taxon>
        <taxon>Eurotiomycetes</taxon>
        <taxon>Eurotiomycetidae</taxon>
        <taxon>Onygenales</taxon>
        <taxon>Ajellomycetaceae</taxon>
        <taxon>Blastomyces</taxon>
    </lineage>
</organism>
<dbReference type="GeneID" id="69030451"/>
<keyword evidence="2" id="KW-1185">Reference proteome</keyword>
<dbReference type="RefSeq" id="XP_045273395.1">
    <property type="nucleotide sequence ID" value="XM_045424745.1"/>
</dbReference>
<reference evidence="2" key="1">
    <citation type="journal article" date="2015" name="PLoS Genet.">
        <title>The dynamic genome and transcriptome of the human fungal pathogen Blastomyces and close relative Emmonsia.</title>
        <authorList>
            <person name="Munoz J.F."/>
            <person name="Gauthier G.M."/>
            <person name="Desjardins C.A."/>
            <person name="Gallo J.E."/>
            <person name="Holder J."/>
            <person name="Sullivan T.D."/>
            <person name="Marty A.J."/>
            <person name="Carmen J.C."/>
            <person name="Chen Z."/>
            <person name="Ding L."/>
            <person name="Gujja S."/>
            <person name="Magrini V."/>
            <person name="Misas E."/>
            <person name="Mitreva M."/>
            <person name="Priest M."/>
            <person name="Saif S."/>
            <person name="Whiston E.A."/>
            <person name="Young S."/>
            <person name="Zeng Q."/>
            <person name="Goldman W.E."/>
            <person name="Mardis E.R."/>
            <person name="Taylor J.W."/>
            <person name="McEwen J.G."/>
            <person name="Clay O.K."/>
            <person name="Klein B.S."/>
            <person name="Cuomo C.A."/>
        </authorList>
    </citation>
    <scope>NUCLEOTIDE SEQUENCE [LARGE SCALE GENOMIC DNA]</scope>
    <source>
        <strain evidence="2">ER-3 / ATCC MYA-2586</strain>
    </source>
</reference>
<gene>
    <name evidence="1" type="ORF">BDCG_08975</name>
</gene>
<sequence length="214" mass="23938">MEAVLDMVVVVLKEASKTIRDRETHLHVLNVRDLTLAPVDDSETFQMTNLAEVINMSACFVKPHKDLFNRHLYISKDVIFQEDLHLANSLILTTSHNLKVLLNAACKAAAVIPSETPGLLTMTCQETAVIPDSSIDDLFIDEKIQPELQNTLNSLKFTVESDDSSTSTRNITIVEELTVRESSVRDSLEDLLTDSEITAFLILKNLTHVKAFMK</sequence>
<accession>A0ABP2EQ45</accession>
<protein>
    <submittedName>
        <fullName evidence="1">Uncharacterized protein</fullName>
    </submittedName>
</protein>